<comment type="subcellular location">
    <subcellularLocation>
        <location evidence="1">Secreted</location>
    </subcellularLocation>
</comment>
<reference evidence="8" key="1">
    <citation type="submission" date="2021-06" db="EMBL/GenBank/DDBJ databases">
        <authorList>
            <person name="Hodson N. C."/>
            <person name="Mongue J. A."/>
            <person name="Jaron S. K."/>
        </authorList>
    </citation>
    <scope>NUCLEOTIDE SEQUENCE</scope>
</reference>
<keyword evidence="3" id="KW-0646">Protease inhibitor</keyword>
<dbReference type="GO" id="GO:0005576">
    <property type="term" value="C:extracellular region"/>
    <property type="evidence" value="ECO:0007669"/>
    <property type="project" value="UniProtKB-SubCell"/>
</dbReference>
<evidence type="ECO:0000313" key="9">
    <source>
        <dbReference type="Proteomes" id="UP000708208"/>
    </source>
</evidence>
<dbReference type="InterPro" id="IPR039932">
    <property type="entry name" value="Spink4-like"/>
</dbReference>
<accession>A0A8J2P6M7</accession>
<evidence type="ECO:0000256" key="1">
    <source>
        <dbReference type="ARBA" id="ARBA00004613"/>
    </source>
</evidence>
<keyword evidence="4" id="KW-0722">Serine protease inhibitor</keyword>
<comment type="caution">
    <text evidence="8">The sequence shown here is derived from an EMBL/GenBank/DDBJ whole genome shotgun (WGS) entry which is preliminary data.</text>
</comment>
<keyword evidence="5" id="KW-1015">Disulfide bond</keyword>
<proteinExistence type="predicted"/>
<evidence type="ECO:0000256" key="3">
    <source>
        <dbReference type="ARBA" id="ARBA00022690"/>
    </source>
</evidence>
<evidence type="ECO:0000256" key="4">
    <source>
        <dbReference type="ARBA" id="ARBA00022900"/>
    </source>
</evidence>
<feature type="domain" description="Kazal-like" evidence="7">
    <location>
        <begin position="17"/>
        <end position="70"/>
    </location>
</feature>
<gene>
    <name evidence="8" type="ORF">AFUS01_LOCUS15412</name>
</gene>
<keyword evidence="6" id="KW-0732">Signal</keyword>
<name>A0A8J2P6M7_9HEXA</name>
<dbReference type="Pfam" id="PF07648">
    <property type="entry name" value="Kazal_2"/>
    <property type="match status" value="1"/>
</dbReference>
<dbReference type="PANTHER" id="PTHR21179">
    <property type="entry name" value="SERINE-TYPE ENDOPEPTIDASE INHIBITOR"/>
    <property type="match status" value="1"/>
</dbReference>
<dbReference type="PANTHER" id="PTHR21179:SF0">
    <property type="entry name" value="SERINE PROTEASE INHIBITOR KAZAL-TYPE 4"/>
    <property type="match status" value="1"/>
</dbReference>
<dbReference type="Proteomes" id="UP000708208">
    <property type="component" value="Unassembled WGS sequence"/>
</dbReference>
<dbReference type="CDD" id="cd00104">
    <property type="entry name" value="KAZAL_FS"/>
    <property type="match status" value="1"/>
</dbReference>
<dbReference type="AlphaFoldDB" id="A0A8J2P6M7"/>
<organism evidence="8 9">
    <name type="scientific">Allacma fusca</name>
    <dbReference type="NCBI Taxonomy" id="39272"/>
    <lineage>
        <taxon>Eukaryota</taxon>
        <taxon>Metazoa</taxon>
        <taxon>Ecdysozoa</taxon>
        <taxon>Arthropoda</taxon>
        <taxon>Hexapoda</taxon>
        <taxon>Collembola</taxon>
        <taxon>Symphypleona</taxon>
        <taxon>Sminthuridae</taxon>
        <taxon>Allacma</taxon>
    </lineage>
</organism>
<feature type="signal peptide" evidence="6">
    <location>
        <begin position="1"/>
        <end position="20"/>
    </location>
</feature>
<evidence type="ECO:0000313" key="8">
    <source>
        <dbReference type="EMBL" id="CAG7726501.1"/>
    </source>
</evidence>
<evidence type="ECO:0000256" key="2">
    <source>
        <dbReference type="ARBA" id="ARBA00022525"/>
    </source>
</evidence>
<dbReference type="InterPro" id="IPR002350">
    <property type="entry name" value="Kazal_dom"/>
</dbReference>
<evidence type="ECO:0000256" key="5">
    <source>
        <dbReference type="ARBA" id="ARBA00023157"/>
    </source>
</evidence>
<keyword evidence="9" id="KW-1185">Reference proteome</keyword>
<dbReference type="FunFam" id="3.30.60.30:FF:000067">
    <property type="entry name" value="Thrombin inhibitor rhodniin"/>
    <property type="match status" value="1"/>
</dbReference>
<evidence type="ECO:0000256" key="6">
    <source>
        <dbReference type="SAM" id="SignalP"/>
    </source>
</evidence>
<dbReference type="SMART" id="SM00280">
    <property type="entry name" value="KAZAL"/>
    <property type="match status" value="1"/>
</dbReference>
<sequence>MRAVAVLFCCFVASATTVQAEDDDDFLSCECPDVYDPVCGSDGITYQNLCRFNCVQELVPDLEIVHYGEC</sequence>
<dbReference type="EMBL" id="CAJVCH010136400">
    <property type="protein sequence ID" value="CAG7726501.1"/>
    <property type="molecule type" value="Genomic_DNA"/>
</dbReference>
<dbReference type="PROSITE" id="PS00282">
    <property type="entry name" value="KAZAL_1"/>
    <property type="match status" value="1"/>
</dbReference>
<dbReference type="GO" id="GO:0004867">
    <property type="term" value="F:serine-type endopeptidase inhibitor activity"/>
    <property type="evidence" value="ECO:0007669"/>
    <property type="project" value="UniProtKB-KW"/>
</dbReference>
<feature type="chain" id="PRO_5035199901" description="Kazal-like domain-containing protein" evidence="6">
    <location>
        <begin position="21"/>
        <end position="70"/>
    </location>
</feature>
<evidence type="ECO:0000259" key="7">
    <source>
        <dbReference type="PROSITE" id="PS51465"/>
    </source>
</evidence>
<keyword evidence="2" id="KW-0964">Secreted</keyword>
<dbReference type="OrthoDB" id="328123at2759"/>
<protein>
    <recommendedName>
        <fullName evidence="7">Kazal-like domain-containing protein</fullName>
    </recommendedName>
</protein>
<dbReference type="PROSITE" id="PS51465">
    <property type="entry name" value="KAZAL_2"/>
    <property type="match status" value="1"/>
</dbReference>